<evidence type="ECO:0000256" key="3">
    <source>
        <dbReference type="ARBA" id="ARBA00016296"/>
    </source>
</evidence>
<evidence type="ECO:0000256" key="9">
    <source>
        <dbReference type="HAMAP-Rule" id="MF_00328"/>
    </source>
</evidence>
<keyword evidence="12" id="KW-1185">Reference proteome</keyword>
<feature type="domain" description="Guanylate kinase-like" evidence="10">
    <location>
        <begin position="8"/>
        <end position="186"/>
    </location>
</feature>
<dbReference type="GO" id="GO:0004385">
    <property type="term" value="F:GMP kinase activity"/>
    <property type="evidence" value="ECO:0007669"/>
    <property type="project" value="UniProtKB-UniRule"/>
</dbReference>
<dbReference type="Pfam" id="PF00625">
    <property type="entry name" value="Guanylate_kin"/>
    <property type="match status" value="1"/>
</dbReference>
<keyword evidence="6 9" id="KW-0418">Kinase</keyword>
<evidence type="ECO:0000256" key="7">
    <source>
        <dbReference type="ARBA" id="ARBA00022840"/>
    </source>
</evidence>
<dbReference type="SUPFAM" id="SSF52540">
    <property type="entry name" value="P-loop containing nucleoside triphosphate hydrolases"/>
    <property type="match status" value="1"/>
</dbReference>
<evidence type="ECO:0000256" key="1">
    <source>
        <dbReference type="ARBA" id="ARBA00005790"/>
    </source>
</evidence>
<dbReference type="Proteomes" id="UP000494245">
    <property type="component" value="Unassembled WGS sequence"/>
</dbReference>
<evidence type="ECO:0000259" key="10">
    <source>
        <dbReference type="PROSITE" id="PS50052"/>
    </source>
</evidence>
<comment type="caution">
    <text evidence="11">The sequence shown here is derived from an EMBL/GenBank/DDBJ whole genome shotgun (WGS) entry which is preliminary data.</text>
</comment>
<keyword evidence="7 9" id="KW-0067">ATP-binding</keyword>
<dbReference type="PANTHER" id="PTHR23117">
    <property type="entry name" value="GUANYLATE KINASE-RELATED"/>
    <property type="match status" value="1"/>
</dbReference>
<sequence>MTTSRRLGLALIVSAPSGAGKSTLIKALRREFPDIGYSISCTTRAPRPGEQDGVDYLFASQERFRELIGQGHFAEWAQVHGNYYGTPKQAVLDMLAQGRDVLFDIDVQGARALKANLGLGHTVFVLPPSRGELLRRLQGRASDSPETVALRMENARGEIAQADWFEHVIVNDVLERAVDELRAVYLAARSAPALHPELVDALLSQWT</sequence>
<keyword evidence="9" id="KW-0963">Cytoplasm</keyword>
<dbReference type="InterPro" id="IPR027417">
    <property type="entry name" value="P-loop_NTPase"/>
</dbReference>
<evidence type="ECO:0000256" key="2">
    <source>
        <dbReference type="ARBA" id="ARBA00012961"/>
    </source>
</evidence>
<reference evidence="11 12" key="1">
    <citation type="submission" date="2020-04" db="EMBL/GenBank/DDBJ databases">
        <authorList>
            <consortium name="Desulfovibrio sp. FSS-1 genome sequencing consortium"/>
            <person name="Shimoshige H."/>
            <person name="Kobayashi H."/>
            <person name="Maekawa T."/>
        </authorList>
    </citation>
    <scope>NUCLEOTIDE SEQUENCE [LARGE SCALE GENOMIC DNA]</scope>
    <source>
        <strain evidence="11 12">SIID29052-01</strain>
    </source>
</reference>
<organism evidence="11 12">
    <name type="scientific">Fundidesulfovibrio magnetotacticus</name>
    <dbReference type="NCBI Taxonomy" id="2730080"/>
    <lineage>
        <taxon>Bacteria</taxon>
        <taxon>Pseudomonadati</taxon>
        <taxon>Thermodesulfobacteriota</taxon>
        <taxon>Desulfovibrionia</taxon>
        <taxon>Desulfovibrionales</taxon>
        <taxon>Desulfovibrionaceae</taxon>
        <taxon>Fundidesulfovibrio</taxon>
    </lineage>
</organism>
<evidence type="ECO:0000313" key="11">
    <source>
        <dbReference type="EMBL" id="GFK92772.1"/>
    </source>
</evidence>
<dbReference type="InterPro" id="IPR008145">
    <property type="entry name" value="GK/Ca_channel_bsu"/>
</dbReference>
<dbReference type="GO" id="GO:0005829">
    <property type="term" value="C:cytosol"/>
    <property type="evidence" value="ECO:0007669"/>
    <property type="project" value="TreeGrafter"/>
</dbReference>
<dbReference type="RefSeq" id="WP_173081117.1">
    <property type="nucleotide sequence ID" value="NZ_BLTE01000001.1"/>
</dbReference>
<protein>
    <recommendedName>
        <fullName evidence="3 9">Guanylate kinase</fullName>
        <ecNumber evidence="2 9">2.7.4.8</ecNumber>
    </recommendedName>
    <alternativeName>
        <fullName evidence="8 9">GMP kinase</fullName>
    </alternativeName>
</protein>
<gene>
    <name evidence="9 11" type="primary">gmk</name>
    <name evidence="11" type="ORF">NNJEOMEG_00599</name>
</gene>
<dbReference type="EMBL" id="BLTE01000001">
    <property type="protein sequence ID" value="GFK92772.1"/>
    <property type="molecule type" value="Genomic_DNA"/>
</dbReference>
<evidence type="ECO:0000256" key="5">
    <source>
        <dbReference type="ARBA" id="ARBA00022741"/>
    </source>
</evidence>
<evidence type="ECO:0000256" key="6">
    <source>
        <dbReference type="ARBA" id="ARBA00022777"/>
    </source>
</evidence>
<dbReference type="EC" id="2.7.4.8" evidence="2 9"/>
<dbReference type="NCBIfam" id="TIGR03263">
    <property type="entry name" value="guanyl_kin"/>
    <property type="match status" value="1"/>
</dbReference>
<dbReference type="Gene3D" id="3.40.50.300">
    <property type="entry name" value="P-loop containing nucleotide triphosphate hydrolases"/>
    <property type="match status" value="1"/>
</dbReference>
<dbReference type="InterPro" id="IPR008144">
    <property type="entry name" value="Guanylate_kin-like_dom"/>
</dbReference>
<name>A0A6V8LJ55_9BACT</name>
<dbReference type="FunFam" id="3.30.63.10:FF:000002">
    <property type="entry name" value="Guanylate kinase 1"/>
    <property type="match status" value="1"/>
</dbReference>
<reference evidence="11 12" key="2">
    <citation type="submission" date="2020-05" db="EMBL/GenBank/DDBJ databases">
        <title>Draft genome sequence of Desulfovibrio sp. strainFSS-1.</title>
        <authorList>
            <person name="Shimoshige H."/>
            <person name="Kobayashi H."/>
            <person name="Maekawa T."/>
        </authorList>
    </citation>
    <scope>NUCLEOTIDE SEQUENCE [LARGE SCALE GENOMIC DNA]</scope>
    <source>
        <strain evidence="11 12">SIID29052-01</strain>
    </source>
</reference>
<comment type="subcellular location">
    <subcellularLocation>
        <location evidence="9">Cytoplasm</location>
    </subcellularLocation>
</comment>
<keyword evidence="5 9" id="KW-0547">Nucleotide-binding</keyword>
<dbReference type="SMART" id="SM00072">
    <property type="entry name" value="GuKc"/>
    <property type="match status" value="1"/>
</dbReference>
<proteinExistence type="inferred from homology"/>
<accession>A0A6V8LJ55</accession>
<dbReference type="GO" id="GO:0005524">
    <property type="term" value="F:ATP binding"/>
    <property type="evidence" value="ECO:0007669"/>
    <property type="project" value="UniProtKB-UniRule"/>
</dbReference>
<keyword evidence="4 9" id="KW-0808">Transferase</keyword>
<dbReference type="InterPro" id="IPR017665">
    <property type="entry name" value="Guanylate_kinase"/>
</dbReference>
<dbReference type="PROSITE" id="PS50052">
    <property type="entry name" value="GUANYLATE_KINASE_2"/>
    <property type="match status" value="1"/>
</dbReference>
<dbReference type="PANTHER" id="PTHR23117:SF13">
    <property type="entry name" value="GUANYLATE KINASE"/>
    <property type="match status" value="1"/>
</dbReference>
<evidence type="ECO:0000256" key="8">
    <source>
        <dbReference type="ARBA" id="ARBA00030128"/>
    </source>
</evidence>
<comment type="catalytic activity">
    <reaction evidence="9">
        <text>GMP + ATP = GDP + ADP</text>
        <dbReference type="Rhea" id="RHEA:20780"/>
        <dbReference type="ChEBI" id="CHEBI:30616"/>
        <dbReference type="ChEBI" id="CHEBI:58115"/>
        <dbReference type="ChEBI" id="CHEBI:58189"/>
        <dbReference type="ChEBI" id="CHEBI:456216"/>
        <dbReference type="EC" id="2.7.4.8"/>
    </reaction>
</comment>
<feature type="binding site" evidence="9">
    <location>
        <begin position="15"/>
        <end position="22"/>
    </location>
    <ligand>
        <name>ATP</name>
        <dbReference type="ChEBI" id="CHEBI:30616"/>
    </ligand>
</feature>
<comment type="function">
    <text evidence="9">Essential for recycling GMP and indirectly, cGMP.</text>
</comment>
<dbReference type="HAMAP" id="MF_00328">
    <property type="entry name" value="Guanylate_kinase"/>
    <property type="match status" value="1"/>
</dbReference>
<comment type="similarity">
    <text evidence="1 9">Belongs to the guanylate kinase family.</text>
</comment>
<evidence type="ECO:0000256" key="4">
    <source>
        <dbReference type="ARBA" id="ARBA00022679"/>
    </source>
</evidence>
<dbReference type="CDD" id="cd00071">
    <property type="entry name" value="GMPK"/>
    <property type="match status" value="1"/>
</dbReference>
<dbReference type="Gene3D" id="3.30.63.10">
    <property type="entry name" value="Guanylate Kinase phosphate binding domain"/>
    <property type="match status" value="1"/>
</dbReference>
<evidence type="ECO:0000313" key="12">
    <source>
        <dbReference type="Proteomes" id="UP000494245"/>
    </source>
</evidence>
<dbReference type="AlphaFoldDB" id="A0A6V8LJ55"/>